<evidence type="ECO:0000313" key="2">
    <source>
        <dbReference type="Proteomes" id="UP000190188"/>
    </source>
</evidence>
<gene>
    <name evidence="1" type="ORF">BVG16_00420</name>
</gene>
<organism evidence="1 2">
    <name type="scientific">Paenibacillus selenitireducens</name>
    <dbReference type="NCBI Taxonomy" id="1324314"/>
    <lineage>
        <taxon>Bacteria</taxon>
        <taxon>Bacillati</taxon>
        <taxon>Bacillota</taxon>
        <taxon>Bacilli</taxon>
        <taxon>Bacillales</taxon>
        <taxon>Paenibacillaceae</taxon>
        <taxon>Paenibacillus</taxon>
    </lineage>
</organism>
<proteinExistence type="predicted"/>
<dbReference type="RefSeq" id="WP_078496543.1">
    <property type="nucleotide sequence ID" value="NZ_MSZX01000001.1"/>
</dbReference>
<dbReference type="STRING" id="1324314.BVG16_00420"/>
<sequence length="148" mass="16733">MQAENGPQEVVDNRNKLNPDIQVEYVRFVNDDAGNLKLDFLVDQAVNLMLKGVEDTYDIDSIKLVMFGNLPLGLSQLDKKMGTEQQVVYDNAFSQKLTPEEAAKELARVHNENLAALKKITPLEFKGEVGGLAPGFSFVVYHYFRERR</sequence>
<protein>
    <submittedName>
        <fullName evidence="1">Uncharacterized protein</fullName>
    </submittedName>
</protein>
<accession>A0A1T2XM07</accession>
<dbReference type="AlphaFoldDB" id="A0A1T2XM07"/>
<comment type="caution">
    <text evidence="1">The sequence shown here is derived from an EMBL/GenBank/DDBJ whole genome shotgun (WGS) entry which is preliminary data.</text>
</comment>
<reference evidence="1 2" key="1">
    <citation type="submission" date="2017-01" db="EMBL/GenBank/DDBJ databases">
        <title>Genome analysis of Paenibacillus selenitrireducens ES3-24.</title>
        <authorList>
            <person name="Xu D."/>
            <person name="Yao R."/>
            <person name="Zheng S."/>
        </authorList>
    </citation>
    <scope>NUCLEOTIDE SEQUENCE [LARGE SCALE GENOMIC DNA]</scope>
    <source>
        <strain evidence="1 2">ES3-24</strain>
    </source>
</reference>
<keyword evidence="2" id="KW-1185">Reference proteome</keyword>
<name>A0A1T2XM07_9BACL</name>
<dbReference type="Proteomes" id="UP000190188">
    <property type="component" value="Unassembled WGS sequence"/>
</dbReference>
<evidence type="ECO:0000313" key="1">
    <source>
        <dbReference type="EMBL" id="OPA80852.1"/>
    </source>
</evidence>
<dbReference type="EMBL" id="MSZX01000001">
    <property type="protein sequence ID" value="OPA80852.1"/>
    <property type="molecule type" value="Genomic_DNA"/>
</dbReference>